<keyword evidence="3" id="KW-0804">Transcription</keyword>
<sequence length="141" mass="15683">MSGRKVTGTAVGRLGAKITGQKRRTKTQKTTSLQVLKQYFAVSLKDAAKNIGVCPTTLTRICRRYEITQWPSRKIKKIDHSLRKLQLVIDSIQGGEGGIQLSSFYNKFPELHNLNLPKVGHLSTSKMTGHLQHVNTQPEGS</sequence>
<dbReference type="Proteomes" id="UP000594638">
    <property type="component" value="Unassembled WGS sequence"/>
</dbReference>
<dbReference type="PROSITE" id="PS51519">
    <property type="entry name" value="RWP_RK"/>
    <property type="match status" value="1"/>
</dbReference>
<comment type="caution">
    <text evidence="6">The sequence shown here is derived from an EMBL/GenBank/DDBJ whole genome shotgun (WGS) entry which is preliminary data.</text>
</comment>
<evidence type="ECO:0000256" key="3">
    <source>
        <dbReference type="ARBA" id="ARBA00023163"/>
    </source>
</evidence>
<evidence type="ECO:0000259" key="5">
    <source>
        <dbReference type="PROSITE" id="PS51519"/>
    </source>
</evidence>
<evidence type="ECO:0000313" key="7">
    <source>
        <dbReference type="Proteomes" id="UP000594638"/>
    </source>
</evidence>
<dbReference type="PANTHER" id="PTHR32002">
    <property type="entry name" value="PROTEIN NLP8"/>
    <property type="match status" value="1"/>
</dbReference>
<keyword evidence="4" id="KW-0539">Nucleus</keyword>
<accession>A0A8S0SC74</accession>
<dbReference type="AlphaFoldDB" id="A0A8S0SC74"/>
<dbReference type="EMBL" id="CACTIH010004070">
    <property type="protein sequence ID" value="CAA2989207.1"/>
    <property type="molecule type" value="Genomic_DNA"/>
</dbReference>
<evidence type="ECO:0000313" key="6">
    <source>
        <dbReference type="EMBL" id="CAA2989207.1"/>
    </source>
</evidence>
<protein>
    <recommendedName>
        <fullName evidence="5">RWP-RK domain-containing protein</fullName>
    </recommendedName>
</protein>
<evidence type="ECO:0000256" key="2">
    <source>
        <dbReference type="ARBA" id="ARBA00023125"/>
    </source>
</evidence>
<proteinExistence type="predicted"/>
<organism evidence="6 7">
    <name type="scientific">Olea europaea subsp. europaea</name>
    <dbReference type="NCBI Taxonomy" id="158383"/>
    <lineage>
        <taxon>Eukaryota</taxon>
        <taxon>Viridiplantae</taxon>
        <taxon>Streptophyta</taxon>
        <taxon>Embryophyta</taxon>
        <taxon>Tracheophyta</taxon>
        <taxon>Spermatophyta</taxon>
        <taxon>Magnoliopsida</taxon>
        <taxon>eudicotyledons</taxon>
        <taxon>Gunneridae</taxon>
        <taxon>Pentapetalae</taxon>
        <taxon>asterids</taxon>
        <taxon>lamiids</taxon>
        <taxon>Lamiales</taxon>
        <taxon>Oleaceae</taxon>
        <taxon>Oleeae</taxon>
        <taxon>Olea</taxon>
    </lineage>
</organism>
<evidence type="ECO:0000256" key="4">
    <source>
        <dbReference type="ARBA" id="ARBA00023242"/>
    </source>
</evidence>
<keyword evidence="2" id="KW-0238">DNA-binding</keyword>
<feature type="domain" description="RWP-RK" evidence="5">
    <location>
        <begin position="17"/>
        <end position="98"/>
    </location>
</feature>
<evidence type="ECO:0000256" key="1">
    <source>
        <dbReference type="ARBA" id="ARBA00023015"/>
    </source>
</evidence>
<dbReference type="Gramene" id="OE9A008090T1">
    <property type="protein sequence ID" value="OE9A008090C1"/>
    <property type="gene ID" value="OE9A008090"/>
</dbReference>
<name>A0A8S0SC74_OLEEU</name>
<dbReference type="GO" id="GO:0003700">
    <property type="term" value="F:DNA-binding transcription factor activity"/>
    <property type="evidence" value="ECO:0007669"/>
    <property type="project" value="InterPro"/>
</dbReference>
<keyword evidence="7" id="KW-1185">Reference proteome</keyword>
<keyword evidence="1" id="KW-0805">Transcription regulation</keyword>
<dbReference type="InterPro" id="IPR003035">
    <property type="entry name" value="RWP-RK_dom"/>
</dbReference>
<dbReference type="OrthoDB" id="6270329at2759"/>
<gene>
    <name evidence="6" type="ORF">OLEA9_A008090</name>
</gene>
<reference evidence="6 7" key="1">
    <citation type="submission" date="2019-12" db="EMBL/GenBank/DDBJ databases">
        <authorList>
            <person name="Alioto T."/>
            <person name="Alioto T."/>
            <person name="Gomez Garrido J."/>
        </authorList>
    </citation>
    <scope>NUCLEOTIDE SEQUENCE [LARGE SCALE GENOMIC DNA]</scope>
</reference>
<dbReference type="PANTHER" id="PTHR32002:SF46">
    <property type="entry name" value="PROTEIN NLP2"/>
    <property type="match status" value="1"/>
</dbReference>
<dbReference type="InterPro" id="IPR045012">
    <property type="entry name" value="NLP"/>
</dbReference>
<dbReference type="GO" id="GO:0003677">
    <property type="term" value="F:DNA binding"/>
    <property type="evidence" value="ECO:0007669"/>
    <property type="project" value="UniProtKB-KW"/>
</dbReference>
<dbReference type="Pfam" id="PF02042">
    <property type="entry name" value="RWP-RK"/>
    <property type="match status" value="1"/>
</dbReference>